<evidence type="ECO:0000256" key="1">
    <source>
        <dbReference type="SAM" id="Phobius"/>
    </source>
</evidence>
<dbReference type="STRING" id="1386089.N865_20440"/>
<comment type="caution">
    <text evidence="2">The sequence shown here is derived from an EMBL/GenBank/DDBJ whole genome shotgun (WGS) entry which is preliminary data.</text>
</comment>
<protein>
    <submittedName>
        <fullName evidence="2">Uncharacterized protein</fullName>
    </submittedName>
</protein>
<name>W9G7N4_9MICO</name>
<keyword evidence="3" id="KW-1185">Reference proteome</keyword>
<gene>
    <name evidence="2" type="ORF">N865_20440</name>
</gene>
<feature type="transmembrane region" description="Helical" evidence="1">
    <location>
        <begin position="53"/>
        <end position="70"/>
    </location>
</feature>
<evidence type="ECO:0000313" key="2">
    <source>
        <dbReference type="EMBL" id="EWT02015.1"/>
    </source>
</evidence>
<accession>W9G7N4</accession>
<keyword evidence="1" id="KW-0812">Transmembrane</keyword>
<sequence>MTRRAYAARVNPEMRRLLTARFLTMVGWLVLLVAGFAVFSAVTSHIDSGPLRWIANVATLSGSITLGLLLQGRVLANVDPDGTLREQVARLGADSEDQADRAPAGQGASECISGAHERHGCRCDVPWSNP</sequence>
<dbReference type="Proteomes" id="UP000019489">
    <property type="component" value="Unassembled WGS sequence"/>
</dbReference>
<feature type="transmembrane region" description="Helical" evidence="1">
    <location>
        <begin position="20"/>
        <end position="41"/>
    </location>
</feature>
<proteinExistence type="predicted"/>
<dbReference type="AlphaFoldDB" id="W9G7N4"/>
<reference evidence="2 3" key="1">
    <citation type="submission" date="2013-08" db="EMBL/GenBank/DDBJ databases">
        <title>Intrasporangium oryzae NRRL B-24470.</title>
        <authorList>
            <person name="Liu H."/>
            <person name="Wang G."/>
        </authorList>
    </citation>
    <scope>NUCLEOTIDE SEQUENCE [LARGE SCALE GENOMIC DNA]</scope>
    <source>
        <strain evidence="2 3">NRRL B-24470</strain>
    </source>
</reference>
<organism evidence="2 3">
    <name type="scientific">Intrasporangium oryzae NRRL B-24470</name>
    <dbReference type="NCBI Taxonomy" id="1386089"/>
    <lineage>
        <taxon>Bacteria</taxon>
        <taxon>Bacillati</taxon>
        <taxon>Actinomycetota</taxon>
        <taxon>Actinomycetes</taxon>
        <taxon>Micrococcales</taxon>
        <taxon>Intrasporangiaceae</taxon>
        <taxon>Intrasporangium</taxon>
    </lineage>
</organism>
<keyword evidence="1" id="KW-1133">Transmembrane helix</keyword>
<dbReference type="EMBL" id="AWSA01000015">
    <property type="protein sequence ID" value="EWT02015.1"/>
    <property type="molecule type" value="Genomic_DNA"/>
</dbReference>
<evidence type="ECO:0000313" key="3">
    <source>
        <dbReference type="Proteomes" id="UP000019489"/>
    </source>
</evidence>
<keyword evidence="1" id="KW-0472">Membrane</keyword>